<feature type="transmembrane region" description="Helical" evidence="1">
    <location>
        <begin position="250"/>
        <end position="271"/>
    </location>
</feature>
<dbReference type="AlphaFoldDB" id="A0A815L8T1"/>
<evidence type="ECO:0000313" key="3">
    <source>
        <dbReference type="EMBL" id="CAF1626132.1"/>
    </source>
</evidence>
<proteinExistence type="predicted"/>
<reference evidence="2" key="1">
    <citation type="submission" date="2021-02" db="EMBL/GenBank/DDBJ databases">
        <authorList>
            <person name="Nowell W R."/>
        </authorList>
    </citation>
    <scope>NUCLEOTIDE SEQUENCE</scope>
</reference>
<dbReference type="PANTHER" id="PTHR33802:SF1">
    <property type="entry name" value="XK-RELATED PROTEIN"/>
    <property type="match status" value="1"/>
</dbReference>
<dbReference type="PANTHER" id="PTHR33802">
    <property type="entry name" value="SI:CH211-161H7.5-RELATED"/>
    <property type="match status" value="1"/>
</dbReference>
<feature type="transmembrane region" description="Helical" evidence="1">
    <location>
        <begin position="119"/>
        <end position="136"/>
    </location>
</feature>
<keyword evidence="1" id="KW-1133">Transmembrane helix</keyword>
<keyword evidence="1" id="KW-0472">Membrane</keyword>
<protein>
    <submittedName>
        <fullName evidence="2">Uncharacterized protein</fullName>
    </submittedName>
</protein>
<feature type="transmembrane region" description="Helical" evidence="1">
    <location>
        <begin position="283"/>
        <end position="304"/>
    </location>
</feature>
<dbReference type="Proteomes" id="UP000663870">
    <property type="component" value="Unassembled WGS sequence"/>
</dbReference>
<organism evidence="2 4">
    <name type="scientific">Rotaria sordida</name>
    <dbReference type="NCBI Taxonomy" id="392033"/>
    <lineage>
        <taxon>Eukaryota</taxon>
        <taxon>Metazoa</taxon>
        <taxon>Spiralia</taxon>
        <taxon>Gnathifera</taxon>
        <taxon>Rotifera</taxon>
        <taxon>Eurotatoria</taxon>
        <taxon>Bdelloidea</taxon>
        <taxon>Philodinida</taxon>
        <taxon>Philodinidae</taxon>
        <taxon>Rotaria</taxon>
    </lineage>
</organism>
<dbReference type="Proteomes" id="UP000663854">
    <property type="component" value="Unassembled WGS sequence"/>
</dbReference>
<dbReference type="EMBL" id="CAJNOH010005697">
    <property type="protein sequence ID" value="CAF1406283.1"/>
    <property type="molecule type" value="Genomic_DNA"/>
</dbReference>
<feature type="transmembrane region" description="Helical" evidence="1">
    <location>
        <begin position="78"/>
        <end position="99"/>
    </location>
</feature>
<evidence type="ECO:0000313" key="2">
    <source>
        <dbReference type="EMBL" id="CAF1406283.1"/>
    </source>
</evidence>
<evidence type="ECO:0000256" key="1">
    <source>
        <dbReference type="SAM" id="Phobius"/>
    </source>
</evidence>
<evidence type="ECO:0000313" key="4">
    <source>
        <dbReference type="Proteomes" id="UP000663854"/>
    </source>
</evidence>
<feature type="transmembrane region" description="Helical" evidence="1">
    <location>
        <begin position="148"/>
        <end position="170"/>
    </location>
</feature>
<keyword evidence="5" id="KW-1185">Reference proteome</keyword>
<comment type="caution">
    <text evidence="2">The sequence shown here is derived from an EMBL/GenBank/DDBJ whole genome shotgun (WGS) entry which is preliminary data.</text>
</comment>
<feature type="transmembrane region" description="Helical" evidence="1">
    <location>
        <begin position="21"/>
        <end position="39"/>
    </location>
</feature>
<accession>A0A815L8T1</accession>
<feature type="transmembrane region" description="Helical" evidence="1">
    <location>
        <begin position="190"/>
        <end position="217"/>
    </location>
</feature>
<feature type="transmembrane region" description="Helical" evidence="1">
    <location>
        <begin position="224"/>
        <end position="244"/>
    </location>
</feature>
<evidence type="ECO:0000313" key="5">
    <source>
        <dbReference type="Proteomes" id="UP000663870"/>
    </source>
</evidence>
<gene>
    <name evidence="3" type="ORF">JXQ802_LOCUS51200</name>
    <name evidence="2" type="ORF">PYM288_LOCUS34985</name>
</gene>
<keyword evidence="1" id="KW-0812">Transmembrane</keyword>
<name>A0A815L8T1_9BILA</name>
<dbReference type="EMBL" id="CAJNOL010007211">
    <property type="protein sequence ID" value="CAF1626132.1"/>
    <property type="molecule type" value="Genomic_DNA"/>
</dbReference>
<sequence>MDIALVENDYVLPTAIYKHDWIHILYMVICIIFFMIQVCQRISVDLYYSSKDFKTDFYIPSLNRHPTELTPTLSSISYIWYLVFIWQAAWIIYSIIGIFRRTSSGTYFYQHPCAMNKWCYFYTVFGLILFTPQLAAAARNKYGIGISIFRYVGTLCELIIILVVVHVSLWENLKSYLRNRFFVDVWLTRLLYHNGLALWASVLFYESCLSIIIGLIYSDLVSPPTASIIGCFLLLFGFITLSILENVAFYNSLAFTLSPWLTFLWLLGGIVFRSHDESSSSVFVIWIFSYSIQMIMIKSSVFSYNYNYQLNHLFILCFEYELMILFPVMNEVLHKNYRVIFWKVSKIS</sequence>